<dbReference type="Proteomes" id="UP001259347">
    <property type="component" value="Unassembled WGS sequence"/>
</dbReference>
<evidence type="ECO:0000259" key="1">
    <source>
        <dbReference type="Pfam" id="PF13521"/>
    </source>
</evidence>
<dbReference type="InterPro" id="IPR038727">
    <property type="entry name" value="NadR/Ttd14_AAA_dom"/>
</dbReference>
<proteinExistence type="predicted"/>
<feature type="domain" description="NadR/Ttd14 AAA" evidence="1">
    <location>
        <begin position="2"/>
        <end position="163"/>
    </location>
</feature>
<comment type="caution">
    <text evidence="2">The sequence shown here is derived from an EMBL/GenBank/DDBJ whole genome shotgun (WGS) entry which is preliminary data.</text>
</comment>
<dbReference type="InterPro" id="IPR027417">
    <property type="entry name" value="P-loop_NTPase"/>
</dbReference>
<dbReference type="RefSeq" id="WP_310021456.1">
    <property type="nucleotide sequence ID" value="NZ_JAVDUM010000011.1"/>
</dbReference>
<gene>
    <name evidence="2" type="ORF">J2Y69_002647</name>
</gene>
<sequence length="185" mass="19682">MRIVVSGTHASGKSTLISDFSLTQRGFAVLPDPFDEIETEDPAGVASFLAQLRVAAARLRDSPPGTDVIAERGPLDFLAYLRAVDELGRSSSAAALAAAEEERAVAAMRHVDLLIALPLTGDIVVDDEEDPALRTAMDQALLELLDDRHLCGGATVIEVTGNTSSRLASLEDAVRDLTEQETREG</sequence>
<dbReference type="Pfam" id="PF13521">
    <property type="entry name" value="AAA_28"/>
    <property type="match status" value="1"/>
</dbReference>
<evidence type="ECO:0000313" key="3">
    <source>
        <dbReference type="Proteomes" id="UP001259347"/>
    </source>
</evidence>
<dbReference type="SUPFAM" id="SSF52540">
    <property type="entry name" value="P-loop containing nucleoside triphosphate hydrolases"/>
    <property type="match status" value="1"/>
</dbReference>
<organism evidence="2 3">
    <name type="scientific">Microbacterium resistens</name>
    <dbReference type="NCBI Taxonomy" id="156977"/>
    <lineage>
        <taxon>Bacteria</taxon>
        <taxon>Bacillati</taxon>
        <taxon>Actinomycetota</taxon>
        <taxon>Actinomycetes</taxon>
        <taxon>Micrococcales</taxon>
        <taxon>Microbacteriaceae</taxon>
        <taxon>Microbacterium</taxon>
    </lineage>
</organism>
<accession>A0ABU1SEM9</accession>
<dbReference type="EMBL" id="JAVDUM010000011">
    <property type="protein sequence ID" value="MDR6868039.1"/>
    <property type="molecule type" value="Genomic_DNA"/>
</dbReference>
<dbReference type="Gene3D" id="3.40.50.300">
    <property type="entry name" value="P-loop containing nucleotide triphosphate hydrolases"/>
    <property type="match status" value="1"/>
</dbReference>
<evidence type="ECO:0000313" key="2">
    <source>
        <dbReference type="EMBL" id="MDR6868039.1"/>
    </source>
</evidence>
<reference evidence="2 3" key="1">
    <citation type="submission" date="2023-07" db="EMBL/GenBank/DDBJ databases">
        <title>Sorghum-associated microbial communities from plants grown in Nebraska, USA.</title>
        <authorList>
            <person name="Schachtman D."/>
        </authorList>
    </citation>
    <scope>NUCLEOTIDE SEQUENCE [LARGE SCALE GENOMIC DNA]</scope>
    <source>
        <strain evidence="2 3">2980</strain>
    </source>
</reference>
<protein>
    <submittedName>
        <fullName evidence="2">ATPase</fullName>
    </submittedName>
</protein>
<keyword evidence="3" id="KW-1185">Reference proteome</keyword>
<name>A0ABU1SEM9_9MICO</name>